<feature type="transmembrane region" description="Helical" evidence="1">
    <location>
        <begin position="55"/>
        <end position="73"/>
    </location>
</feature>
<comment type="caution">
    <text evidence="2">The sequence shown here is derived from an EMBL/GenBank/DDBJ whole genome shotgun (WGS) entry which is preliminary data.</text>
</comment>
<protein>
    <submittedName>
        <fullName evidence="2">Uncharacterized protein</fullName>
    </submittedName>
</protein>
<evidence type="ECO:0000313" key="2">
    <source>
        <dbReference type="EMBL" id="KAF7367025.1"/>
    </source>
</evidence>
<dbReference type="EMBL" id="JACAZH010000006">
    <property type="protein sequence ID" value="KAF7367025.1"/>
    <property type="molecule type" value="Genomic_DNA"/>
</dbReference>
<accession>A0A8H6Z0A3</accession>
<keyword evidence="3" id="KW-1185">Reference proteome</keyword>
<organism evidence="2 3">
    <name type="scientific">Mycena sanguinolenta</name>
    <dbReference type="NCBI Taxonomy" id="230812"/>
    <lineage>
        <taxon>Eukaryota</taxon>
        <taxon>Fungi</taxon>
        <taxon>Dikarya</taxon>
        <taxon>Basidiomycota</taxon>
        <taxon>Agaricomycotina</taxon>
        <taxon>Agaricomycetes</taxon>
        <taxon>Agaricomycetidae</taxon>
        <taxon>Agaricales</taxon>
        <taxon>Marasmiineae</taxon>
        <taxon>Mycenaceae</taxon>
        <taxon>Mycena</taxon>
    </lineage>
</organism>
<keyword evidence="1" id="KW-0812">Transmembrane</keyword>
<dbReference type="Proteomes" id="UP000623467">
    <property type="component" value="Unassembled WGS sequence"/>
</dbReference>
<keyword evidence="1" id="KW-1133">Transmembrane helix</keyword>
<sequence length="161" mass="17145">MASSTHFLPPCLAQPFNLACTIANWILLLVFGHSLLLLGHPSPSSYASTFPSAPVYASIGAPIIGFITFTLLISWPGQLSNRKLCIFYVTDVLTGVLASVVGVAILRPAHYGKTHPVLEVRQAAAVGAVAGALNICVGVRHWVVFLEAQEQQQPQTTKVAV</sequence>
<evidence type="ECO:0000256" key="1">
    <source>
        <dbReference type="SAM" id="Phobius"/>
    </source>
</evidence>
<evidence type="ECO:0000313" key="3">
    <source>
        <dbReference type="Proteomes" id="UP000623467"/>
    </source>
</evidence>
<keyword evidence="1" id="KW-0472">Membrane</keyword>
<gene>
    <name evidence="2" type="ORF">MSAN_00961700</name>
</gene>
<feature type="transmembrane region" description="Helical" evidence="1">
    <location>
        <begin position="12"/>
        <end position="35"/>
    </location>
</feature>
<dbReference type="AlphaFoldDB" id="A0A8H6Z0A3"/>
<feature type="transmembrane region" description="Helical" evidence="1">
    <location>
        <begin position="85"/>
        <end position="106"/>
    </location>
</feature>
<reference evidence="2" key="1">
    <citation type="submission" date="2020-05" db="EMBL/GenBank/DDBJ databases">
        <title>Mycena genomes resolve the evolution of fungal bioluminescence.</title>
        <authorList>
            <person name="Tsai I.J."/>
        </authorList>
    </citation>
    <scope>NUCLEOTIDE SEQUENCE</scope>
    <source>
        <strain evidence="2">160909Yilan</strain>
    </source>
</reference>
<dbReference type="OrthoDB" id="10380255at2759"/>
<name>A0A8H6Z0A3_9AGAR</name>
<proteinExistence type="predicted"/>